<dbReference type="Gene3D" id="1.10.260.40">
    <property type="entry name" value="lambda repressor-like DNA-binding domains"/>
    <property type="match status" value="1"/>
</dbReference>
<dbReference type="SUPFAM" id="SSF47413">
    <property type="entry name" value="lambda repressor-like DNA-binding domains"/>
    <property type="match status" value="1"/>
</dbReference>
<name>A0A3B0XK15_9ZZZZ</name>
<reference evidence="1" key="1">
    <citation type="submission" date="2018-06" db="EMBL/GenBank/DDBJ databases">
        <authorList>
            <person name="Zhirakovskaya E."/>
        </authorList>
    </citation>
    <scope>NUCLEOTIDE SEQUENCE</scope>
</reference>
<protein>
    <recommendedName>
        <fullName evidence="2">HTH cro/C1-type domain-containing protein</fullName>
    </recommendedName>
</protein>
<dbReference type="AlphaFoldDB" id="A0A3B0XK15"/>
<dbReference type="EMBL" id="UOFJ01000356">
    <property type="protein sequence ID" value="VAW68658.1"/>
    <property type="molecule type" value="Genomic_DNA"/>
</dbReference>
<proteinExistence type="predicted"/>
<accession>A0A3B0XK15</accession>
<dbReference type="InterPro" id="IPR010982">
    <property type="entry name" value="Lambda_DNA-bd_dom_sf"/>
</dbReference>
<sequence>MRQYKIFHTPEELGRLARSGRESQKLGLRAAAPQANVGPRFLSEFERGKPTAEFAKVLSAVHAAGLDLAVVKRPATKATHPGKTSSFSKLLNTEFPYDWSNSQMSEKVFICKVLKAGRFNDVLKTVAWFGFDGVSNELPCLEDAATCERIISMLLRIQKGMLLACYQKPLSR</sequence>
<organism evidence="1">
    <name type="scientific">hydrothermal vent metagenome</name>
    <dbReference type="NCBI Taxonomy" id="652676"/>
    <lineage>
        <taxon>unclassified sequences</taxon>
        <taxon>metagenomes</taxon>
        <taxon>ecological metagenomes</taxon>
    </lineage>
</organism>
<evidence type="ECO:0000313" key="1">
    <source>
        <dbReference type="EMBL" id="VAW68658.1"/>
    </source>
</evidence>
<evidence type="ECO:0008006" key="2">
    <source>
        <dbReference type="Google" id="ProtNLM"/>
    </source>
</evidence>
<gene>
    <name evidence="1" type="ORF">MNBD_GAMMA10-2082</name>
</gene>
<dbReference type="GO" id="GO:0003677">
    <property type="term" value="F:DNA binding"/>
    <property type="evidence" value="ECO:0007669"/>
    <property type="project" value="InterPro"/>
</dbReference>